<feature type="region of interest" description="Disordered" evidence="1">
    <location>
        <begin position="125"/>
        <end position="164"/>
    </location>
</feature>
<evidence type="ECO:0000256" key="2">
    <source>
        <dbReference type="SAM" id="SignalP"/>
    </source>
</evidence>
<feature type="compositionally biased region" description="Pro residues" evidence="1">
    <location>
        <begin position="26"/>
        <end position="37"/>
    </location>
</feature>
<accession>A0A6P2CWQ6</accession>
<feature type="compositionally biased region" description="Pro residues" evidence="1">
    <location>
        <begin position="134"/>
        <end position="164"/>
    </location>
</feature>
<evidence type="ECO:0000313" key="4">
    <source>
        <dbReference type="Proteomes" id="UP000464178"/>
    </source>
</evidence>
<dbReference type="EMBL" id="LR593886">
    <property type="protein sequence ID" value="VTR93379.1"/>
    <property type="molecule type" value="Genomic_DNA"/>
</dbReference>
<protein>
    <submittedName>
        <fullName evidence="3">Uncharacterized protein</fullName>
    </submittedName>
</protein>
<evidence type="ECO:0000256" key="1">
    <source>
        <dbReference type="SAM" id="MobiDB-lite"/>
    </source>
</evidence>
<dbReference type="Proteomes" id="UP000464178">
    <property type="component" value="Chromosome"/>
</dbReference>
<proteinExistence type="predicted"/>
<reference evidence="3 4" key="1">
    <citation type="submission" date="2019-05" db="EMBL/GenBank/DDBJ databases">
        <authorList>
            <consortium name="Science for Life Laboratories"/>
        </authorList>
    </citation>
    <scope>NUCLEOTIDE SEQUENCE [LARGE SCALE GENOMIC DNA]</scope>
    <source>
        <strain evidence="3">Soil9</strain>
    </source>
</reference>
<dbReference type="AlphaFoldDB" id="A0A6P2CWQ6"/>
<name>A0A6P2CWQ6_9BACT</name>
<feature type="chain" id="PRO_5027114113" evidence="2">
    <location>
        <begin position="23"/>
        <end position="164"/>
    </location>
</feature>
<sequence>MKTRYLIAVCAVPLVVCGVIRAQQPTTPPPGATPNLPPTVGRPQAVPPTGGSTTSEYKYDQRAVSPAPSPTWIEPKGETKPETLTIEQLIEAMEKTRAEIAEREKLNQMRLKVLQEKVGKVKVRMDSFGGNTPPATPPVPLGVAPPLPHLPPATIPGPSAPTIP</sequence>
<dbReference type="RefSeq" id="WP_162668114.1">
    <property type="nucleotide sequence ID" value="NZ_LR593886.1"/>
</dbReference>
<feature type="region of interest" description="Disordered" evidence="1">
    <location>
        <begin position="24"/>
        <end position="80"/>
    </location>
</feature>
<dbReference type="KEGG" id="gms:SOIL9_43350"/>
<organism evidence="3 4">
    <name type="scientific">Gemmata massiliana</name>
    <dbReference type="NCBI Taxonomy" id="1210884"/>
    <lineage>
        <taxon>Bacteria</taxon>
        <taxon>Pseudomonadati</taxon>
        <taxon>Planctomycetota</taxon>
        <taxon>Planctomycetia</taxon>
        <taxon>Gemmatales</taxon>
        <taxon>Gemmataceae</taxon>
        <taxon>Gemmata</taxon>
    </lineage>
</organism>
<keyword evidence="2" id="KW-0732">Signal</keyword>
<gene>
    <name evidence="3" type="ORF">SOIL9_43350</name>
</gene>
<feature type="signal peptide" evidence="2">
    <location>
        <begin position="1"/>
        <end position="22"/>
    </location>
</feature>
<evidence type="ECO:0000313" key="3">
    <source>
        <dbReference type="EMBL" id="VTR93379.1"/>
    </source>
</evidence>
<keyword evidence="4" id="KW-1185">Reference proteome</keyword>